<dbReference type="Gene3D" id="3.40.50.2300">
    <property type="match status" value="1"/>
</dbReference>
<evidence type="ECO:0000259" key="2">
    <source>
        <dbReference type="PROSITE" id="PS50110"/>
    </source>
</evidence>
<sequence>MLFVEDRASDEFLIRKVLETIPYKIEIYCLHSAEAALDYLKGRMRPVPFIKPDIVLIDINLAKLDDISILRSIKQDRDLQYLPVLLLTNSLSKKNMINAYRNFAGGYITKSLDYTVLKRNLQIAFTYWVDAVVLPEA</sequence>
<dbReference type="GO" id="GO:0000160">
    <property type="term" value="P:phosphorelay signal transduction system"/>
    <property type="evidence" value="ECO:0007669"/>
    <property type="project" value="InterPro"/>
</dbReference>
<proteinExistence type="predicted"/>
<dbReference type="PROSITE" id="PS50110">
    <property type="entry name" value="RESPONSE_REGULATORY"/>
    <property type="match status" value="1"/>
</dbReference>
<dbReference type="InterPro" id="IPR011006">
    <property type="entry name" value="CheY-like_superfamily"/>
</dbReference>
<name>A0A0K8ME26_9PROT</name>
<reference evidence="3 4" key="1">
    <citation type="submission" date="2015-03" db="EMBL/GenBank/DDBJ databases">
        <title>Caedibacter varicaedens, whole genome shotgun sequence.</title>
        <authorList>
            <person name="Suzuki H."/>
            <person name="Dapper A.L."/>
            <person name="Gibson A.K."/>
            <person name="Jackson C."/>
            <person name="Lee H."/>
            <person name="Pejaver V.R."/>
            <person name="Doak T."/>
            <person name="Lynch M."/>
        </authorList>
    </citation>
    <scope>NUCLEOTIDE SEQUENCE [LARGE SCALE GENOMIC DNA]</scope>
</reference>
<accession>A0A0K8ME26</accession>
<dbReference type="PANTHER" id="PTHR44520:SF2">
    <property type="entry name" value="RESPONSE REGULATOR RCP1"/>
    <property type="match status" value="1"/>
</dbReference>
<organism evidence="3 4">
    <name type="scientific">Caedimonas varicaedens</name>
    <dbReference type="NCBI Taxonomy" id="1629334"/>
    <lineage>
        <taxon>Bacteria</taxon>
        <taxon>Pseudomonadati</taxon>
        <taxon>Pseudomonadota</taxon>
        <taxon>Alphaproteobacteria</taxon>
        <taxon>Holosporales</taxon>
        <taxon>Caedimonadaceae</taxon>
        <taxon>Caedimonas</taxon>
    </lineage>
</organism>
<dbReference type="Pfam" id="PF00072">
    <property type="entry name" value="Response_reg"/>
    <property type="match status" value="1"/>
</dbReference>
<keyword evidence="4" id="KW-1185">Reference proteome</keyword>
<dbReference type="EMBL" id="BBVC01000091">
    <property type="protein sequence ID" value="GAO98786.1"/>
    <property type="molecule type" value="Genomic_DNA"/>
</dbReference>
<feature type="modified residue" description="4-aspartylphosphate" evidence="1">
    <location>
        <position position="58"/>
    </location>
</feature>
<gene>
    <name evidence="3" type="primary">rcp1_2</name>
    <name evidence="3" type="ORF">Cva_01455</name>
</gene>
<dbReference type="PANTHER" id="PTHR44520">
    <property type="entry name" value="RESPONSE REGULATOR RCP1-RELATED"/>
    <property type="match status" value="1"/>
</dbReference>
<keyword evidence="1" id="KW-0597">Phosphoprotein</keyword>
<evidence type="ECO:0000256" key="1">
    <source>
        <dbReference type="PROSITE-ProRule" id="PRU00169"/>
    </source>
</evidence>
<feature type="domain" description="Response regulatory" evidence="2">
    <location>
        <begin position="1"/>
        <end position="125"/>
    </location>
</feature>
<dbReference type="SMART" id="SM00448">
    <property type="entry name" value="REC"/>
    <property type="match status" value="1"/>
</dbReference>
<dbReference type="AlphaFoldDB" id="A0A0K8ME26"/>
<dbReference type="Proteomes" id="UP000036771">
    <property type="component" value="Unassembled WGS sequence"/>
</dbReference>
<dbReference type="InterPro" id="IPR052893">
    <property type="entry name" value="TCS_response_regulator"/>
</dbReference>
<evidence type="ECO:0000313" key="3">
    <source>
        <dbReference type="EMBL" id="GAO98786.1"/>
    </source>
</evidence>
<dbReference type="STRING" id="1629334.Cva_01455"/>
<evidence type="ECO:0000313" key="4">
    <source>
        <dbReference type="Proteomes" id="UP000036771"/>
    </source>
</evidence>
<dbReference type="InterPro" id="IPR001789">
    <property type="entry name" value="Sig_transdc_resp-reg_receiver"/>
</dbReference>
<protein>
    <submittedName>
        <fullName evidence="3">Response regulator rcp1</fullName>
    </submittedName>
</protein>
<dbReference type="SUPFAM" id="SSF52172">
    <property type="entry name" value="CheY-like"/>
    <property type="match status" value="1"/>
</dbReference>
<comment type="caution">
    <text evidence="3">The sequence shown here is derived from an EMBL/GenBank/DDBJ whole genome shotgun (WGS) entry which is preliminary data.</text>
</comment>